<evidence type="ECO:0000313" key="2">
    <source>
        <dbReference type="EMBL" id="KAA1079666.1"/>
    </source>
</evidence>
<accession>A0A5B0MU59</accession>
<gene>
    <name evidence="2" type="ORF">PGT21_020325</name>
</gene>
<proteinExistence type="predicted"/>
<organism evidence="2 3">
    <name type="scientific">Puccinia graminis f. sp. tritici</name>
    <dbReference type="NCBI Taxonomy" id="56615"/>
    <lineage>
        <taxon>Eukaryota</taxon>
        <taxon>Fungi</taxon>
        <taxon>Dikarya</taxon>
        <taxon>Basidiomycota</taxon>
        <taxon>Pucciniomycotina</taxon>
        <taxon>Pucciniomycetes</taxon>
        <taxon>Pucciniales</taxon>
        <taxon>Pucciniaceae</taxon>
        <taxon>Puccinia</taxon>
    </lineage>
</organism>
<name>A0A5B0MU59_PUCGR</name>
<reference evidence="2 3" key="1">
    <citation type="submission" date="2019-05" db="EMBL/GenBank/DDBJ databases">
        <title>Emergence of the Ug99 lineage of the wheat stem rust pathogen through somatic hybridization.</title>
        <authorList>
            <person name="Li F."/>
            <person name="Upadhyaya N.M."/>
            <person name="Sperschneider J."/>
            <person name="Matny O."/>
            <person name="Nguyen-Phuc H."/>
            <person name="Mago R."/>
            <person name="Raley C."/>
            <person name="Miller M.E."/>
            <person name="Silverstein K.A.T."/>
            <person name="Henningsen E."/>
            <person name="Hirsch C.D."/>
            <person name="Visser B."/>
            <person name="Pretorius Z.A."/>
            <person name="Steffenson B.J."/>
            <person name="Schwessinger B."/>
            <person name="Dodds P.N."/>
            <person name="Figueroa M."/>
        </authorList>
    </citation>
    <scope>NUCLEOTIDE SEQUENCE [LARGE SCALE GENOMIC DNA]</scope>
    <source>
        <strain evidence="2">21-0</strain>
    </source>
</reference>
<feature type="compositionally biased region" description="Polar residues" evidence="1">
    <location>
        <begin position="70"/>
        <end position="79"/>
    </location>
</feature>
<feature type="region of interest" description="Disordered" evidence="1">
    <location>
        <begin position="44"/>
        <end position="79"/>
    </location>
</feature>
<evidence type="ECO:0000256" key="1">
    <source>
        <dbReference type="SAM" id="MobiDB-lite"/>
    </source>
</evidence>
<protein>
    <submittedName>
        <fullName evidence="2">Uncharacterized protein</fullName>
    </submittedName>
</protein>
<dbReference type="Proteomes" id="UP000324748">
    <property type="component" value="Unassembled WGS sequence"/>
</dbReference>
<sequence length="79" mass="9016">MSKYDWPGEEPKERKHEQALQVDIVDPTGRADDRVSATCKLRSCPRPADAATRTPQWPMKKRPLPKPVRSSPTSFLIRC</sequence>
<dbReference type="EMBL" id="VSWC01000132">
    <property type="protein sequence ID" value="KAA1079666.1"/>
    <property type="molecule type" value="Genomic_DNA"/>
</dbReference>
<comment type="caution">
    <text evidence="2">The sequence shown here is derived from an EMBL/GenBank/DDBJ whole genome shotgun (WGS) entry which is preliminary data.</text>
</comment>
<evidence type="ECO:0000313" key="3">
    <source>
        <dbReference type="Proteomes" id="UP000324748"/>
    </source>
</evidence>
<keyword evidence="3" id="KW-1185">Reference proteome</keyword>
<dbReference type="AlphaFoldDB" id="A0A5B0MU59"/>